<keyword evidence="4 11" id="KW-0812">Transmembrane</keyword>
<dbReference type="GO" id="GO:0005802">
    <property type="term" value="C:trans-Golgi network"/>
    <property type="evidence" value="ECO:0007669"/>
    <property type="project" value="TreeGrafter"/>
</dbReference>
<feature type="transmembrane region" description="Helical" evidence="11">
    <location>
        <begin position="21"/>
        <end position="43"/>
    </location>
</feature>
<dbReference type="InterPro" id="IPR004159">
    <property type="entry name" value="Put_SAM_MeTrfase"/>
</dbReference>
<keyword evidence="2" id="KW-0489">Methyltransferase</keyword>
<reference evidence="12" key="1">
    <citation type="submission" date="2018-02" db="EMBL/GenBank/DDBJ databases">
        <title>Rhizophora mucronata_Transcriptome.</title>
        <authorList>
            <person name="Meera S.P."/>
            <person name="Sreeshan A."/>
            <person name="Augustine A."/>
        </authorList>
    </citation>
    <scope>NUCLEOTIDE SEQUENCE</scope>
    <source>
        <tissue evidence="12">Leaf</tissue>
    </source>
</reference>
<keyword evidence="5" id="KW-0735">Signal-anchor</keyword>
<feature type="compositionally biased region" description="Polar residues" evidence="10">
    <location>
        <begin position="169"/>
        <end position="183"/>
    </location>
</feature>
<dbReference type="FunFam" id="3.40.50.150:FF:000084">
    <property type="entry name" value="probable methyltransferase PMT23"/>
    <property type="match status" value="1"/>
</dbReference>
<dbReference type="PANTHER" id="PTHR10108:SF1141">
    <property type="entry name" value="METHYLTRANSFERASE PMT24-RELATED"/>
    <property type="match status" value="1"/>
</dbReference>
<evidence type="ECO:0000256" key="11">
    <source>
        <dbReference type="SAM" id="Phobius"/>
    </source>
</evidence>
<dbReference type="SUPFAM" id="SSF53335">
    <property type="entry name" value="S-adenosyl-L-methionine-dependent methyltransferases"/>
    <property type="match status" value="2"/>
</dbReference>
<dbReference type="Gene3D" id="3.40.50.150">
    <property type="entry name" value="Vaccinia Virus protein VP39"/>
    <property type="match status" value="1"/>
</dbReference>
<proteinExistence type="inferred from homology"/>
<dbReference type="Pfam" id="PF03141">
    <property type="entry name" value="Methyltransf_29"/>
    <property type="match status" value="1"/>
</dbReference>
<sequence>MGTGKYSRADGRKSPNYCFPITVVIFVVFCLIGIWMLMTSYVAPTENVISSQETANTVRQVVGERNSKQFEDTSGYSLEDSTVENGNTIDSRNENQSDVEDNQNGTQNETSKMAEDNNEDKVEAERPGDKAELKNVVEENQGRETDSQDEQKIQAENDGDRKAEDGEPSSETVGLQEGPGTNKSEWRESEEISRENLSELDEGNKDLDAGDNVKEDTETNVQNGAWSTQVVESQNEKKSQQSSKSKDQYEHGWKLCNTSAGPDYIPCLDNWLSIRSLPSTKHYEHRERHCPEEAPTCLVPVPDGYRRSVKWPKSRDKVWYYNVPHTKLVEVKGHQNWVAVTGDYLTFPGGGTQFKHGALHYIDFIKNSLPDIAWGKRTRVILDVGCGVASLGGYLFERDVLAMSLAPKDEHEAQVQFALERGIPAILAVMGTKRLPFPSSVFDVVHCARCRVPWHIEGGKLLLELNRLLRPGGYFVWSATPVYQKLPEDVGIWKAMSELTKSMCWDLVVIKKDRLNNVGVAIYRKPTGNGCYTKRRLKGPPLCKDYDDPNAAWNIPLEACMHKVPTNASHRGSCWPEQWPKRLEKPPYWLNSQVGVYGKAGAEDFITDYNHWKNVVSQSYLHGMGIDWSFVRNVMDMRAVYGGFAAALKDLKAWVMNVVPIDSPDTLPIIFERGLFGIYHDWCESFNTYPRTYDLLHADHLFSSLKKSNRCSLVPVIAEVDRILRPEGKLIVRDNVEIIGMIESIAKSLRWEIHMIYSKDNEGVLCVRKTIWRPKETKSITSAII</sequence>
<dbReference type="GO" id="GO:0008168">
    <property type="term" value="F:methyltransferase activity"/>
    <property type="evidence" value="ECO:0007669"/>
    <property type="project" value="UniProtKB-KW"/>
</dbReference>
<keyword evidence="7 11" id="KW-0472">Membrane</keyword>
<protein>
    <submittedName>
        <fullName evidence="12">Uncharacterized protein MANES_02G171900</fullName>
    </submittedName>
</protein>
<dbReference type="EMBL" id="GGEC01011594">
    <property type="protein sequence ID" value="MBW92077.1"/>
    <property type="molecule type" value="Transcribed_RNA"/>
</dbReference>
<evidence type="ECO:0000256" key="1">
    <source>
        <dbReference type="ARBA" id="ARBA00008361"/>
    </source>
</evidence>
<evidence type="ECO:0000256" key="3">
    <source>
        <dbReference type="ARBA" id="ARBA00022679"/>
    </source>
</evidence>
<evidence type="ECO:0000313" key="12">
    <source>
        <dbReference type="EMBL" id="MBW92076.1"/>
    </source>
</evidence>
<evidence type="ECO:0000256" key="10">
    <source>
        <dbReference type="SAM" id="MobiDB-lite"/>
    </source>
</evidence>
<feature type="compositionally biased region" description="Basic and acidic residues" evidence="10">
    <location>
        <begin position="112"/>
        <end position="165"/>
    </location>
</feature>
<feature type="compositionally biased region" description="Basic and acidic residues" evidence="10">
    <location>
        <begin position="234"/>
        <end position="249"/>
    </location>
</feature>
<name>A0A2P2JF19_RHIMU</name>
<accession>A0A2P2JF19</accession>
<feature type="compositionally biased region" description="Polar residues" evidence="10">
    <location>
        <begin position="72"/>
        <end position="111"/>
    </location>
</feature>
<evidence type="ECO:0000256" key="9">
    <source>
        <dbReference type="ARBA" id="ARBA00060399"/>
    </source>
</evidence>
<dbReference type="AlphaFoldDB" id="A0A2P2JF19"/>
<organism evidence="12">
    <name type="scientific">Rhizophora mucronata</name>
    <name type="common">Asiatic mangrove</name>
    <dbReference type="NCBI Taxonomy" id="61149"/>
    <lineage>
        <taxon>Eukaryota</taxon>
        <taxon>Viridiplantae</taxon>
        <taxon>Streptophyta</taxon>
        <taxon>Embryophyta</taxon>
        <taxon>Tracheophyta</taxon>
        <taxon>Spermatophyta</taxon>
        <taxon>Magnoliopsida</taxon>
        <taxon>eudicotyledons</taxon>
        <taxon>Gunneridae</taxon>
        <taxon>Pentapetalae</taxon>
        <taxon>rosids</taxon>
        <taxon>fabids</taxon>
        <taxon>Malpighiales</taxon>
        <taxon>Rhizophoraceae</taxon>
        <taxon>Rhizophora</taxon>
    </lineage>
</organism>
<keyword evidence="3" id="KW-0808">Transferase</keyword>
<dbReference type="InterPro" id="IPR029063">
    <property type="entry name" value="SAM-dependent_MTases_sf"/>
</dbReference>
<dbReference type="EMBL" id="GGEC01011593">
    <property type="protein sequence ID" value="MBW92076.1"/>
    <property type="molecule type" value="Transcribed_RNA"/>
</dbReference>
<evidence type="ECO:0000256" key="8">
    <source>
        <dbReference type="ARBA" id="ARBA00023180"/>
    </source>
</evidence>
<evidence type="ECO:0000256" key="4">
    <source>
        <dbReference type="ARBA" id="ARBA00022692"/>
    </source>
</evidence>
<evidence type="ECO:0000256" key="2">
    <source>
        <dbReference type="ARBA" id="ARBA00022603"/>
    </source>
</evidence>
<evidence type="ECO:0000256" key="7">
    <source>
        <dbReference type="ARBA" id="ARBA00023136"/>
    </source>
</evidence>
<keyword evidence="6 11" id="KW-1133">Transmembrane helix</keyword>
<feature type="compositionally biased region" description="Polar residues" evidence="10">
    <location>
        <begin position="219"/>
        <end position="233"/>
    </location>
</feature>
<comment type="similarity">
    <text evidence="1">Belongs to the methyltransferase superfamily.</text>
</comment>
<evidence type="ECO:0000256" key="6">
    <source>
        <dbReference type="ARBA" id="ARBA00022989"/>
    </source>
</evidence>
<dbReference type="GO" id="GO:0032259">
    <property type="term" value="P:methylation"/>
    <property type="evidence" value="ECO:0007669"/>
    <property type="project" value="UniProtKB-KW"/>
</dbReference>
<dbReference type="PANTHER" id="PTHR10108">
    <property type="entry name" value="SAM-DEPENDENT METHYLTRANSFERASE"/>
    <property type="match status" value="1"/>
</dbReference>
<keyword evidence="8" id="KW-0325">Glycoprotein</keyword>
<comment type="subcellular location">
    <subcellularLocation>
        <location evidence="9">Endomembrane system</location>
        <topology evidence="9">Single-pass type II membrane protein</topology>
    </subcellularLocation>
</comment>
<evidence type="ECO:0000256" key="5">
    <source>
        <dbReference type="ARBA" id="ARBA00022968"/>
    </source>
</evidence>
<dbReference type="GO" id="GO:0005768">
    <property type="term" value="C:endosome"/>
    <property type="evidence" value="ECO:0007669"/>
    <property type="project" value="TreeGrafter"/>
</dbReference>
<feature type="compositionally biased region" description="Basic and acidic residues" evidence="10">
    <location>
        <begin position="184"/>
        <end position="217"/>
    </location>
</feature>
<feature type="region of interest" description="Disordered" evidence="10">
    <location>
        <begin position="64"/>
        <end position="249"/>
    </location>
</feature>